<comment type="caution">
    <text evidence="4">The sequence shown here is derived from an EMBL/GenBank/DDBJ whole genome shotgun (WGS) entry which is preliminary data.</text>
</comment>
<dbReference type="Pfam" id="PF19270">
    <property type="entry name" value="FBO_C"/>
    <property type="match status" value="1"/>
</dbReference>
<evidence type="ECO:0000256" key="2">
    <source>
        <dbReference type="SAM" id="MobiDB-lite"/>
    </source>
</evidence>
<dbReference type="Pfam" id="PF12937">
    <property type="entry name" value="F-box-like"/>
    <property type="match status" value="1"/>
</dbReference>
<dbReference type="SUPFAM" id="SSF81383">
    <property type="entry name" value="F-box domain"/>
    <property type="match status" value="1"/>
</dbReference>
<protein>
    <recommendedName>
        <fullName evidence="3">F-box domain-containing protein</fullName>
    </recommendedName>
</protein>
<sequence>MQHSTDELEEFRRQWKAEVEIKKHVEHASVEGPANTDSFHKNEHSAEATRNSSTTGLVQQVTEPESSETQIEQEAIEKKSAMDYYMVAVDKERQGNLGQALANYRRAFKMDRNIDYKYKEHYQKHIAPSITAEATTNIPSQTVGGIEESENDNFHHVVQFGREYVAPKISHNPIDDLVEDFKNQSLEYIPADEEKPVLISLLPNEVIVHVLRNVVFDSVRSVHNFALVCKRFLLLTRAQSIWRPLCEQVYHTHNIPKEISDQFQLDIVNRAYNGNWLQMFIERPRIRFEGIYIATCHYLRPGISDTAWNQPIHLVTYYRYLRFFPDGTIVKYLSTDEPVHVVRNITKHFKAKQVFHGKYEIEGDKVIVHMRDPETRPTERFQMNVNIKSTHRGRHNKLAWEEYVSWSDVRGDKTNYNLKHMKPYYFSVVRSYVVD</sequence>
<gene>
    <name evidence="4" type="ORF">INT44_002062</name>
</gene>
<feature type="domain" description="F-box" evidence="3">
    <location>
        <begin position="196"/>
        <end position="245"/>
    </location>
</feature>
<dbReference type="InterPro" id="IPR001810">
    <property type="entry name" value="F-box_dom"/>
</dbReference>
<feature type="compositionally biased region" description="Basic and acidic residues" evidence="2">
    <location>
        <begin position="38"/>
        <end position="47"/>
    </location>
</feature>
<dbReference type="PANTHER" id="PTHR12874">
    <property type="entry name" value="F-BOX ONLY PROTEIN 48-RELATED"/>
    <property type="match status" value="1"/>
</dbReference>
<evidence type="ECO:0000313" key="5">
    <source>
        <dbReference type="Proteomes" id="UP000612746"/>
    </source>
</evidence>
<organism evidence="4 5">
    <name type="scientific">Umbelopsis vinacea</name>
    <dbReference type="NCBI Taxonomy" id="44442"/>
    <lineage>
        <taxon>Eukaryota</taxon>
        <taxon>Fungi</taxon>
        <taxon>Fungi incertae sedis</taxon>
        <taxon>Mucoromycota</taxon>
        <taxon>Mucoromycotina</taxon>
        <taxon>Umbelopsidomycetes</taxon>
        <taxon>Umbelopsidales</taxon>
        <taxon>Umbelopsidaceae</taxon>
        <taxon>Umbelopsis</taxon>
    </lineage>
</organism>
<keyword evidence="1" id="KW-0833">Ubl conjugation pathway</keyword>
<dbReference type="GO" id="GO:0031146">
    <property type="term" value="P:SCF-dependent proteasomal ubiquitin-dependent protein catabolic process"/>
    <property type="evidence" value="ECO:0007669"/>
    <property type="project" value="TreeGrafter"/>
</dbReference>
<dbReference type="AlphaFoldDB" id="A0A8H7UKN8"/>
<dbReference type="OrthoDB" id="2117972at2759"/>
<name>A0A8H7UKN8_9FUNG</name>
<dbReference type="InterPro" id="IPR036047">
    <property type="entry name" value="F-box-like_dom_sf"/>
</dbReference>
<accession>A0A8H7UKN8</accession>
<dbReference type="EMBL" id="JAEPRA010000005">
    <property type="protein sequence ID" value="KAG2185272.1"/>
    <property type="molecule type" value="Genomic_DNA"/>
</dbReference>
<feature type="region of interest" description="Disordered" evidence="2">
    <location>
        <begin position="24"/>
        <end position="71"/>
    </location>
</feature>
<keyword evidence="5" id="KW-1185">Reference proteome</keyword>
<evidence type="ECO:0000256" key="1">
    <source>
        <dbReference type="ARBA" id="ARBA00022786"/>
    </source>
</evidence>
<dbReference type="PROSITE" id="PS50181">
    <property type="entry name" value="FBOX"/>
    <property type="match status" value="1"/>
</dbReference>
<dbReference type="GO" id="GO:0005737">
    <property type="term" value="C:cytoplasm"/>
    <property type="evidence" value="ECO:0007669"/>
    <property type="project" value="TreeGrafter"/>
</dbReference>
<proteinExistence type="predicted"/>
<evidence type="ECO:0000313" key="4">
    <source>
        <dbReference type="EMBL" id="KAG2185272.1"/>
    </source>
</evidence>
<dbReference type="GO" id="GO:0019005">
    <property type="term" value="C:SCF ubiquitin ligase complex"/>
    <property type="evidence" value="ECO:0007669"/>
    <property type="project" value="TreeGrafter"/>
</dbReference>
<dbReference type="InterPro" id="IPR045464">
    <property type="entry name" value="Hrt3/FBXO9_C"/>
</dbReference>
<dbReference type="PANTHER" id="PTHR12874:SF9">
    <property type="entry name" value="F-BOX ONLY PROTEIN 48"/>
    <property type="match status" value="1"/>
</dbReference>
<feature type="compositionally biased region" description="Polar residues" evidence="2">
    <location>
        <begin position="48"/>
        <end position="71"/>
    </location>
</feature>
<evidence type="ECO:0000259" key="3">
    <source>
        <dbReference type="PROSITE" id="PS50181"/>
    </source>
</evidence>
<dbReference type="Gene3D" id="1.20.1280.50">
    <property type="match status" value="1"/>
</dbReference>
<reference evidence="4" key="1">
    <citation type="submission" date="2020-12" db="EMBL/GenBank/DDBJ databases">
        <title>Metabolic potential, ecology and presence of endohyphal bacteria is reflected in genomic diversity of Mucoromycotina.</title>
        <authorList>
            <person name="Muszewska A."/>
            <person name="Okrasinska A."/>
            <person name="Steczkiewicz K."/>
            <person name="Drgas O."/>
            <person name="Orlowska M."/>
            <person name="Perlinska-Lenart U."/>
            <person name="Aleksandrzak-Piekarczyk T."/>
            <person name="Szatraj K."/>
            <person name="Zielenkiewicz U."/>
            <person name="Pilsyk S."/>
            <person name="Malc E."/>
            <person name="Mieczkowski P."/>
            <person name="Kruszewska J.S."/>
            <person name="Biernat P."/>
            <person name="Pawlowska J."/>
        </authorList>
    </citation>
    <scope>NUCLEOTIDE SEQUENCE</scope>
    <source>
        <strain evidence="4">WA0000051536</strain>
    </source>
</reference>
<dbReference type="Proteomes" id="UP000612746">
    <property type="component" value="Unassembled WGS sequence"/>
</dbReference>
<dbReference type="CDD" id="cd22089">
    <property type="entry name" value="F-box_FBXO9"/>
    <property type="match status" value="1"/>
</dbReference>